<gene>
    <name evidence="1" type="ORF">AMURIS_04938</name>
</gene>
<organism evidence="1 2">
    <name type="scientific">Acetatifactor muris</name>
    <dbReference type="NCBI Taxonomy" id="879566"/>
    <lineage>
        <taxon>Bacteria</taxon>
        <taxon>Bacillati</taxon>
        <taxon>Bacillota</taxon>
        <taxon>Clostridia</taxon>
        <taxon>Lachnospirales</taxon>
        <taxon>Lachnospiraceae</taxon>
        <taxon>Acetatifactor</taxon>
    </lineage>
</organism>
<sequence>MKNMKKYNLKCPYCGAPAICRPASSVYGADTIDRGSYLYVCSRWPACDSYVSAHKKDRKPMGTMANRSLRQKRILAHQALKRLQKERHMNKWAAYVWLQAKLGLDESQAHIGMFSEQMCEKVISLCRPPVKPGGGMAA</sequence>
<evidence type="ECO:0000313" key="1">
    <source>
        <dbReference type="EMBL" id="SOY32180.1"/>
    </source>
</evidence>
<dbReference type="Proteomes" id="UP000236311">
    <property type="component" value="Unassembled WGS sequence"/>
</dbReference>
<name>A0A2K4ZNZ3_9FIRM</name>
<reference evidence="1 2" key="1">
    <citation type="submission" date="2018-01" db="EMBL/GenBank/DDBJ databases">
        <authorList>
            <person name="Gaut B.S."/>
            <person name="Morton B.R."/>
            <person name="Clegg M.T."/>
            <person name="Duvall M.R."/>
        </authorList>
    </citation>
    <scope>NUCLEOTIDE SEQUENCE [LARGE SCALE GENOMIC DNA]</scope>
    <source>
        <strain evidence="1">GP69</strain>
    </source>
</reference>
<dbReference type="InterPro" id="IPR021686">
    <property type="entry name" value="DUF3268"/>
</dbReference>
<dbReference type="EMBL" id="OFSM01000041">
    <property type="protein sequence ID" value="SOY32180.1"/>
    <property type="molecule type" value="Genomic_DNA"/>
</dbReference>
<dbReference type="RefSeq" id="WP_103242144.1">
    <property type="nucleotide sequence ID" value="NZ_JANJZD010000046.1"/>
</dbReference>
<evidence type="ECO:0000313" key="2">
    <source>
        <dbReference type="Proteomes" id="UP000236311"/>
    </source>
</evidence>
<dbReference type="Pfam" id="PF11672">
    <property type="entry name" value="DUF3268"/>
    <property type="match status" value="1"/>
</dbReference>
<proteinExistence type="predicted"/>
<dbReference type="OrthoDB" id="1028010at2"/>
<accession>A0A2K4ZNZ3</accession>
<keyword evidence="2" id="KW-1185">Reference proteome</keyword>
<protein>
    <submittedName>
        <fullName evidence="1">Uncharacterized protein</fullName>
    </submittedName>
</protein>
<dbReference type="AlphaFoldDB" id="A0A2K4ZNZ3"/>